<dbReference type="EMBL" id="ACPB03016271">
    <property type="status" value="NOT_ANNOTATED_CDS"/>
    <property type="molecule type" value="Genomic_DNA"/>
</dbReference>
<protein>
    <submittedName>
        <fullName evidence="2">Uncharacterized protein</fullName>
    </submittedName>
</protein>
<dbReference type="eggNOG" id="KOG3971">
    <property type="taxonomic scope" value="Eukaryota"/>
</dbReference>
<dbReference type="HOGENOM" id="CLU_1291839_0_0_1"/>
<dbReference type="PANTHER" id="PTHR12353">
    <property type="entry name" value="DISKS LARGE-ASSOCIATED PROTEIN DAP SAP90/PSD-95-ASSOCIATED PROTEIN"/>
    <property type="match status" value="1"/>
</dbReference>
<comment type="similarity">
    <text evidence="1">Belongs to the SAPAP family.</text>
</comment>
<sequence length="214" mass="24655">ARLEEETKKLQELKTIWLANNKENVPKDIQDEILTVTGQTTLLISSKFEQFRSLINECSNQLMANSPSNQKKITSDDLDGFWEMMFLQVVQLHNKYMKLEKLMLNNWEEPNQRRKSKAKKPIVKTPIPRKRVESRFKQFLAKQKSHENTLAGSSDGIASNQFDEDGEDEVVNLDSLKHCRVTPKAVKNLITARKSRRSSMKLIMSMSGVGKFDI</sequence>
<dbReference type="AlphaFoldDB" id="T1I1L6"/>
<accession>T1I1L6</accession>
<dbReference type="EnsemblMetazoa" id="RPRC010186-RA">
    <property type="protein sequence ID" value="RPRC010186-PA"/>
    <property type="gene ID" value="RPRC010186"/>
</dbReference>
<dbReference type="Proteomes" id="UP000015103">
    <property type="component" value="Unassembled WGS sequence"/>
</dbReference>
<dbReference type="GO" id="GO:0023052">
    <property type="term" value="P:signaling"/>
    <property type="evidence" value="ECO:0007669"/>
    <property type="project" value="InterPro"/>
</dbReference>
<organism evidence="2 3">
    <name type="scientific">Rhodnius prolixus</name>
    <name type="common">Triatomid bug</name>
    <dbReference type="NCBI Taxonomy" id="13249"/>
    <lineage>
        <taxon>Eukaryota</taxon>
        <taxon>Metazoa</taxon>
        <taxon>Ecdysozoa</taxon>
        <taxon>Arthropoda</taxon>
        <taxon>Hexapoda</taxon>
        <taxon>Insecta</taxon>
        <taxon>Pterygota</taxon>
        <taxon>Neoptera</taxon>
        <taxon>Paraneoptera</taxon>
        <taxon>Hemiptera</taxon>
        <taxon>Heteroptera</taxon>
        <taxon>Panheteroptera</taxon>
        <taxon>Cimicomorpha</taxon>
        <taxon>Reduviidae</taxon>
        <taxon>Triatominae</taxon>
        <taxon>Rhodnius</taxon>
    </lineage>
</organism>
<reference evidence="2" key="1">
    <citation type="submission" date="2015-05" db="UniProtKB">
        <authorList>
            <consortium name="EnsemblMetazoa"/>
        </authorList>
    </citation>
    <scope>IDENTIFICATION</scope>
</reference>
<dbReference type="PANTHER" id="PTHR12353:SF1">
    <property type="entry name" value="DISKS LARGE-ASSOCIATED PROTEIN 5"/>
    <property type="match status" value="1"/>
</dbReference>
<evidence type="ECO:0000313" key="2">
    <source>
        <dbReference type="EnsemblMetazoa" id="RPRC010186-PA"/>
    </source>
</evidence>
<dbReference type="STRING" id="13249.T1I1L6"/>
<dbReference type="VEuPathDB" id="VectorBase:RPRC010186"/>
<dbReference type="OMA" id="KTIWLAN"/>
<proteinExistence type="inferred from homology"/>
<evidence type="ECO:0000313" key="3">
    <source>
        <dbReference type="Proteomes" id="UP000015103"/>
    </source>
</evidence>
<name>T1I1L6_RHOPR</name>
<dbReference type="InParanoid" id="T1I1L6"/>
<keyword evidence="3" id="KW-1185">Reference proteome</keyword>
<evidence type="ECO:0000256" key="1">
    <source>
        <dbReference type="ARBA" id="ARBA00008839"/>
    </source>
</evidence>
<dbReference type="InterPro" id="IPR005026">
    <property type="entry name" value="SAPAP"/>
</dbReference>
<dbReference type="Pfam" id="PF03359">
    <property type="entry name" value="GKAP"/>
    <property type="match status" value="1"/>
</dbReference>